<keyword evidence="1" id="KW-0540">Nuclease</keyword>
<organism evidence="5 6">
    <name type="scientific">Daphnia galeata</name>
    <dbReference type="NCBI Taxonomy" id="27404"/>
    <lineage>
        <taxon>Eukaryota</taxon>
        <taxon>Metazoa</taxon>
        <taxon>Ecdysozoa</taxon>
        <taxon>Arthropoda</taxon>
        <taxon>Crustacea</taxon>
        <taxon>Branchiopoda</taxon>
        <taxon>Diplostraca</taxon>
        <taxon>Cladocera</taxon>
        <taxon>Anomopoda</taxon>
        <taxon>Daphniidae</taxon>
        <taxon>Daphnia</taxon>
    </lineage>
</organism>
<proteinExistence type="predicted"/>
<dbReference type="InterPro" id="IPR011335">
    <property type="entry name" value="Restrct_endonuc-II-like"/>
</dbReference>
<dbReference type="PANTHER" id="PTHR39953:SF1">
    <property type="entry name" value="RE54151P"/>
    <property type="match status" value="1"/>
</dbReference>
<dbReference type="OrthoDB" id="261614at2759"/>
<dbReference type="InterPro" id="IPR011604">
    <property type="entry name" value="PDDEXK-like_dom_sf"/>
</dbReference>
<dbReference type="Proteomes" id="UP000789390">
    <property type="component" value="Unassembled WGS sequence"/>
</dbReference>
<evidence type="ECO:0000256" key="4">
    <source>
        <dbReference type="ARBA" id="ARBA00022839"/>
    </source>
</evidence>
<dbReference type="AlphaFoldDB" id="A0A8J2WBV8"/>
<dbReference type="PANTHER" id="PTHR39953">
    <property type="entry name" value="RE54151P"/>
    <property type="match status" value="1"/>
</dbReference>
<dbReference type="CDD" id="cd22343">
    <property type="entry name" value="PDDEXK_lambda_exonuclease-like"/>
    <property type="match status" value="1"/>
</dbReference>
<evidence type="ECO:0008006" key="7">
    <source>
        <dbReference type="Google" id="ProtNLM"/>
    </source>
</evidence>
<name>A0A8J2WBV8_9CRUS</name>
<sequence>MECKLKQEVTVIPELAKIFLPVDAFDSIDIHCLSRDFKKEYSTSEKVDDFLTFCKSKMTDELSNKVSGCTSDQKDNPLWRRLRYLRITASNLYAVAHCKTMDGSLIEILHGEKLRETSAMARGIRLEPQVLEVVSNKLTISFERCGLMIHPNHPIFGASPDGINKDFTVEIKCPSNDKSYFDFIDAAATSNKEQKQIVQWKSVDET</sequence>
<dbReference type="Pfam" id="PF01771">
    <property type="entry name" value="Viral_alk_exo"/>
    <property type="match status" value="1"/>
</dbReference>
<keyword evidence="4" id="KW-0269">Exonuclease</keyword>
<keyword evidence="3" id="KW-0378">Hydrolase</keyword>
<dbReference type="GO" id="GO:0004519">
    <property type="term" value="F:endonuclease activity"/>
    <property type="evidence" value="ECO:0007669"/>
    <property type="project" value="UniProtKB-KW"/>
</dbReference>
<reference evidence="5" key="1">
    <citation type="submission" date="2021-11" db="EMBL/GenBank/DDBJ databases">
        <authorList>
            <person name="Schell T."/>
        </authorList>
    </citation>
    <scope>NUCLEOTIDE SEQUENCE</scope>
    <source>
        <strain evidence="5">M5</strain>
    </source>
</reference>
<dbReference type="EMBL" id="CAKKLH010000321">
    <property type="protein sequence ID" value="CAH0112066.1"/>
    <property type="molecule type" value="Genomic_DNA"/>
</dbReference>
<dbReference type="SUPFAM" id="SSF52980">
    <property type="entry name" value="Restriction endonuclease-like"/>
    <property type="match status" value="1"/>
</dbReference>
<dbReference type="GO" id="GO:0006281">
    <property type="term" value="P:DNA repair"/>
    <property type="evidence" value="ECO:0007669"/>
    <property type="project" value="UniProtKB-ARBA"/>
</dbReference>
<dbReference type="GO" id="GO:0004527">
    <property type="term" value="F:exonuclease activity"/>
    <property type="evidence" value="ECO:0007669"/>
    <property type="project" value="UniProtKB-KW"/>
</dbReference>
<dbReference type="Gene3D" id="3.90.320.10">
    <property type="match status" value="1"/>
</dbReference>
<protein>
    <recommendedName>
        <fullName evidence="7">YqaJ viral recombinase domain-containing protein</fullName>
    </recommendedName>
</protein>
<accession>A0A8J2WBV8</accession>
<comment type="caution">
    <text evidence="5">The sequence shown here is derived from an EMBL/GenBank/DDBJ whole genome shotgun (WGS) entry which is preliminary data.</text>
</comment>
<gene>
    <name evidence="5" type="ORF">DGAL_LOCUS15777</name>
</gene>
<keyword evidence="2" id="KW-0255">Endonuclease</keyword>
<evidence type="ECO:0000256" key="3">
    <source>
        <dbReference type="ARBA" id="ARBA00022801"/>
    </source>
</evidence>
<keyword evidence="6" id="KW-1185">Reference proteome</keyword>
<evidence type="ECO:0000313" key="6">
    <source>
        <dbReference type="Proteomes" id="UP000789390"/>
    </source>
</evidence>
<evidence type="ECO:0000256" key="2">
    <source>
        <dbReference type="ARBA" id="ARBA00022759"/>
    </source>
</evidence>
<evidence type="ECO:0000313" key="5">
    <source>
        <dbReference type="EMBL" id="CAH0112066.1"/>
    </source>
</evidence>
<dbReference type="InterPro" id="IPR034720">
    <property type="entry name" value="Viral_alk_exo"/>
</dbReference>
<evidence type="ECO:0000256" key="1">
    <source>
        <dbReference type="ARBA" id="ARBA00022722"/>
    </source>
</evidence>